<keyword evidence="2" id="KW-0812">Transmembrane</keyword>
<dbReference type="Pfam" id="PF04982">
    <property type="entry name" value="TM_HPP"/>
    <property type="match status" value="1"/>
</dbReference>
<evidence type="ECO:0000259" key="3">
    <source>
        <dbReference type="Pfam" id="PF04982"/>
    </source>
</evidence>
<dbReference type="InterPro" id="IPR007065">
    <property type="entry name" value="HPP"/>
</dbReference>
<feature type="region of interest" description="Disordered" evidence="1">
    <location>
        <begin position="1"/>
        <end position="29"/>
    </location>
</feature>
<organism evidence="4">
    <name type="scientific">Ananas comosus var. bracteatus</name>
    <name type="common">red pineapple</name>
    <dbReference type="NCBI Taxonomy" id="296719"/>
    <lineage>
        <taxon>Eukaryota</taxon>
        <taxon>Viridiplantae</taxon>
        <taxon>Streptophyta</taxon>
        <taxon>Embryophyta</taxon>
        <taxon>Tracheophyta</taxon>
        <taxon>Spermatophyta</taxon>
        <taxon>Magnoliopsida</taxon>
        <taxon>Liliopsida</taxon>
        <taxon>Poales</taxon>
        <taxon>Bromeliaceae</taxon>
        <taxon>Bromelioideae</taxon>
        <taxon>Ananas</taxon>
    </lineage>
</organism>
<dbReference type="AlphaFoldDB" id="A0A6V7NMN2"/>
<gene>
    <name evidence="4" type="ORF">CB5_LOCUS3082</name>
</gene>
<keyword evidence="2" id="KW-0472">Membrane</keyword>
<accession>A0A6V7NMN2</accession>
<keyword evidence="2" id="KW-1133">Transmembrane helix</keyword>
<protein>
    <recommendedName>
        <fullName evidence="3">HPP transmembrane region domain-containing protein</fullName>
    </recommendedName>
</protein>
<sequence length="351" mass="38080">MRRKWRKNRVVVRSGTGGGDGGGGGGSVGGVPAAAGDGVRVRVRVSDVLWPAAGALAAMAALGRLDQMMAPRGLSITIAPLGAVCAVLFATPNSPAAQMGGGAEIQRVYGSNWLLRIWRVGAVTIWTRLVSKGFALAASIAFMIVTDAIHPPGRPLMTCRFYTYMCHFRFSFRATVSTSKQKFQIGALMFRSLFQLIPTIKAAEFSSAKCLVAAFLSRKAIPDALAEEALYCTLIKGSLIHGKIYLIIDSSLNESTLSELQRPACLFCSLMVQSFTDCISGTPYFPGSWLCASLFNSRNGGLFEEQLQVLRILFGQKRFGDMQAFHDMSSVIYQFVVYLGIKTGIRMLYPE</sequence>
<feature type="domain" description="HPP transmembrane region" evidence="3">
    <location>
        <begin position="42"/>
        <end position="153"/>
    </location>
</feature>
<dbReference type="InterPro" id="IPR058581">
    <property type="entry name" value="TM_HPP"/>
</dbReference>
<evidence type="ECO:0000313" key="4">
    <source>
        <dbReference type="EMBL" id="CAD1819871.1"/>
    </source>
</evidence>
<dbReference type="PANTHER" id="PTHR33741:SF1">
    <property type="entry name" value="HPP FAMILY PROTEIN, EXPRESSED"/>
    <property type="match status" value="1"/>
</dbReference>
<feature type="transmembrane region" description="Helical" evidence="2">
    <location>
        <begin position="125"/>
        <end position="145"/>
    </location>
</feature>
<feature type="compositionally biased region" description="Basic residues" evidence="1">
    <location>
        <begin position="1"/>
        <end position="10"/>
    </location>
</feature>
<evidence type="ECO:0000256" key="1">
    <source>
        <dbReference type="SAM" id="MobiDB-lite"/>
    </source>
</evidence>
<reference evidence="4" key="1">
    <citation type="submission" date="2020-07" db="EMBL/GenBank/DDBJ databases">
        <authorList>
            <person name="Lin J."/>
        </authorList>
    </citation>
    <scope>NUCLEOTIDE SEQUENCE</scope>
</reference>
<feature type="compositionally biased region" description="Gly residues" evidence="1">
    <location>
        <begin position="15"/>
        <end position="29"/>
    </location>
</feature>
<proteinExistence type="predicted"/>
<evidence type="ECO:0000256" key="2">
    <source>
        <dbReference type="SAM" id="Phobius"/>
    </source>
</evidence>
<dbReference type="EMBL" id="LR862139">
    <property type="protein sequence ID" value="CAD1819871.1"/>
    <property type="molecule type" value="Genomic_DNA"/>
</dbReference>
<dbReference type="PANTHER" id="PTHR33741">
    <property type="entry name" value="TRANSMEMBRANE PROTEIN DDB_G0269096-RELATED"/>
    <property type="match status" value="1"/>
</dbReference>
<name>A0A6V7NMN2_ANACO</name>